<keyword evidence="1" id="KW-0812">Transmembrane</keyword>
<organism evidence="2 3">
    <name type="scientific">Sparassis crispa</name>
    <dbReference type="NCBI Taxonomy" id="139825"/>
    <lineage>
        <taxon>Eukaryota</taxon>
        <taxon>Fungi</taxon>
        <taxon>Dikarya</taxon>
        <taxon>Basidiomycota</taxon>
        <taxon>Agaricomycotina</taxon>
        <taxon>Agaricomycetes</taxon>
        <taxon>Polyporales</taxon>
        <taxon>Sparassidaceae</taxon>
        <taxon>Sparassis</taxon>
    </lineage>
</organism>
<protein>
    <submittedName>
        <fullName evidence="2">Uncharacterized protein</fullName>
    </submittedName>
</protein>
<evidence type="ECO:0000256" key="1">
    <source>
        <dbReference type="SAM" id="Phobius"/>
    </source>
</evidence>
<reference evidence="2 3" key="1">
    <citation type="journal article" date="2018" name="Sci. Rep.">
        <title>Genome sequence of the cauliflower mushroom Sparassis crispa (Hanabiratake) and its association with beneficial usage.</title>
        <authorList>
            <person name="Kiyama R."/>
            <person name="Furutani Y."/>
            <person name="Kawaguchi K."/>
            <person name="Nakanishi T."/>
        </authorList>
    </citation>
    <scope>NUCLEOTIDE SEQUENCE [LARGE SCALE GENOMIC DNA]</scope>
</reference>
<proteinExistence type="predicted"/>
<gene>
    <name evidence="2" type="ORF">SCP_1004520</name>
</gene>
<keyword evidence="3" id="KW-1185">Reference proteome</keyword>
<dbReference type="Proteomes" id="UP000287166">
    <property type="component" value="Unassembled WGS sequence"/>
</dbReference>
<feature type="transmembrane region" description="Helical" evidence="1">
    <location>
        <begin position="117"/>
        <end position="138"/>
    </location>
</feature>
<feature type="transmembrane region" description="Helical" evidence="1">
    <location>
        <begin position="46"/>
        <end position="70"/>
    </location>
</feature>
<accession>A0A401GY99</accession>
<dbReference type="GeneID" id="38784122"/>
<dbReference type="PANTHER" id="PTHR40465:SF1">
    <property type="entry name" value="DUF6534 DOMAIN-CONTAINING PROTEIN"/>
    <property type="match status" value="1"/>
</dbReference>
<feature type="transmembrane region" description="Helical" evidence="1">
    <location>
        <begin position="158"/>
        <end position="180"/>
    </location>
</feature>
<feature type="transmembrane region" description="Helical" evidence="1">
    <location>
        <begin position="12"/>
        <end position="34"/>
    </location>
</feature>
<keyword evidence="1" id="KW-0472">Membrane</keyword>
<comment type="caution">
    <text evidence="2">The sequence shown here is derived from an EMBL/GenBank/DDBJ whole genome shotgun (WGS) entry which is preliminary data.</text>
</comment>
<dbReference type="OrthoDB" id="3214861at2759"/>
<dbReference type="AlphaFoldDB" id="A0A401GY99"/>
<name>A0A401GY99_9APHY</name>
<sequence length="188" mass="21292">MANDLNATVGALLLGTLFTAVGFGITTMQTYMYMSRFPNDPKIIRWTVWTLLVLDVTHVALTWHMIYWYLILNYNNPASLDLSVWSFDITVVITAVVTVVAHCFYARRVYILGNRQWIIAALILILSAMRLIFGSYVTARIFQIKLLKELWGKIGVEVGVGMGAGTAADLLITISLVWYLRKHRGFSR</sequence>
<dbReference type="RefSeq" id="XP_027618118.1">
    <property type="nucleotide sequence ID" value="XM_027762317.1"/>
</dbReference>
<evidence type="ECO:0000313" key="2">
    <source>
        <dbReference type="EMBL" id="GBE87205.1"/>
    </source>
</evidence>
<dbReference type="STRING" id="139825.A0A401GY99"/>
<keyword evidence="1" id="KW-1133">Transmembrane helix</keyword>
<dbReference type="InParanoid" id="A0A401GY99"/>
<feature type="transmembrane region" description="Helical" evidence="1">
    <location>
        <begin position="82"/>
        <end position="105"/>
    </location>
</feature>
<dbReference type="EMBL" id="BFAD01000010">
    <property type="protein sequence ID" value="GBE87205.1"/>
    <property type="molecule type" value="Genomic_DNA"/>
</dbReference>
<dbReference type="PANTHER" id="PTHR40465">
    <property type="entry name" value="CHROMOSOME 1, WHOLE GENOME SHOTGUN SEQUENCE"/>
    <property type="match status" value="1"/>
</dbReference>
<evidence type="ECO:0000313" key="3">
    <source>
        <dbReference type="Proteomes" id="UP000287166"/>
    </source>
</evidence>